<name>A0A2K8M9X6_9SPHN</name>
<evidence type="ECO:0000313" key="2">
    <source>
        <dbReference type="EMBL" id="ATY30667.1"/>
    </source>
</evidence>
<protein>
    <recommendedName>
        <fullName evidence="4">Glycerophosphoryl diester phosphodiesterase membrane domain-containing protein</fullName>
    </recommendedName>
</protein>
<keyword evidence="1" id="KW-0472">Membrane</keyword>
<dbReference type="KEGG" id="sphc:CVN68_00560"/>
<keyword evidence="1" id="KW-0812">Transmembrane</keyword>
<feature type="transmembrane region" description="Helical" evidence="1">
    <location>
        <begin position="108"/>
        <end position="130"/>
    </location>
</feature>
<accession>A0A2K8M9X6</accession>
<evidence type="ECO:0000256" key="1">
    <source>
        <dbReference type="SAM" id="Phobius"/>
    </source>
</evidence>
<feature type="transmembrane region" description="Helical" evidence="1">
    <location>
        <begin position="67"/>
        <end position="88"/>
    </location>
</feature>
<keyword evidence="3" id="KW-1185">Reference proteome</keyword>
<dbReference type="AlphaFoldDB" id="A0A2K8M9X6"/>
<evidence type="ECO:0000313" key="3">
    <source>
        <dbReference type="Proteomes" id="UP000229081"/>
    </source>
</evidence>
<gene>
    <name evidence="2" type="ORF">CVN68_00560</name>
</gene>
<dbReference type="EMBL" id="CP024923">
    <property type="protein sequence ID" value="ATY30667.1"/>
    <property type="molecule type" value="Genomic_DNA"/>
</dbReference>
<organism evidence="2 3">
    <name type="scientific">Sphingomonas psychrotolerans</name>
    <dbReference type="NCBI Taxonomy" id="1327635"/>
    <lineage>
        <taxon>Bacteria</taxon>
        <taxon>Pseudomonadati</taxon>
        <taxon>Pseudomonadota</taxon>
        <taxon>Alphaproteobacteria</taxon>
        <taxon>Sphingomonadales</taxon>
        <taxon>Sphingomonadaceae</taxon>
        <taxon>Sphingomonas</taxon>
    </lineage>
</organism>
<evidence type="ECO:0008006" key="4">
    <source>
        <dbReference type="Google" id="ProtNLM"/>
    </source>
</evidence>
<reference evidence="2 3" key="1">
    <citation type="submission" date="2017-11" db="EMBL/GenBank/DDBJ databases">
        <title>Complete genome sequence of Sphingomonas sp. Strain Cra20, a psychrotolerant potential plant growth promoting rhizobacteria.</title>
        <authorList>
            <person name="Luo Y."/>
        </authorList>
    </citation>
    <scope>NUCLEOTIDE SEQUENCE [LARGE SCALE GENOMIC DNA]</scope>
    <source>
        <strain evidence="2 3">Cra20</strain>
    </source>
</reference>
<feature type="transmembrane region" description="Helical" evidence="1">
    <location>
        <begin position="26"/>
        <end position="47"/>
    </location>
</feature>
<feature type="transmembrane region" description="Helical" evidence="1">
    <location>
        <begin position="202"/>
        <end position="226"/>
    </location>
</feature>
<proteinExistence type="predicted"/>
<keyword evidence="1" id="KW-1133">Transmembrane helix</keyword>
<feature type="transmembrane region" description="Helical" evidence="1">
    <location>
        <begin position="136"/>
        <end position="158"/>
    </location>
</feature>
<feature type="transmembrane region" description="Helical" evidence="1">
    <location>
        <begin position="179"/>
        <end position="196"/>
    </location>
</feature>
<dbReference type="Proteomes" id="UP000229081">
    <property type="component" value="Chromosome"/>
</dbReference>
<sequence>MAEAGEGRYEIASVISRSFETVRSNLGLFAGLALILSGVPAFALNLWQTSFGVNLNAAQPDFSALLSAAYLGPLFVGWLVAMVTNAVLQASLTRATVTHLSGEKPVFAQCLTVGVSMILPMIGIGILLALGVGLAMLLLIVPGIILWLCWSVVVPVYVQEKVGVIEAFGRSMALTEGSRWRIFLTMLLVLVGLWLLSIPVGLLTVAVAATGSVIAVSLVTAIVSALGSMVMVTVQSCVYVELRNVKEGVAPADLEAIFA</sequence>